<sequence length="118" mass="13727">MQTQYFPYYHYPQTLMLQNDYRNAYGNEYGPEYWNDERFFPFFPLLAPVAFVAGLAIGPLLFNNRPPVYPPYPPPYPPAYPPYPAYPAYPAYQGFQGYQQQQFGAQAGVSENINIYTQ</sequence>
<dbReference type="Proteomes" id="UP000214618">
    <property type="component" value="Chromosome"/>
</dbReference>
<evidence type="ECO:0000256" key="1">
    <source>
        <dbReference type="SAM" id="Phobius"/>
    </source>
</evidence>
<proteinExistence type="predicted"/>
<evidence type="ECO:0000313" key="3">
    <source>
        <dbReference type="Proteomes" id="UP000214618"/>
    </source>
</evidence>
<name>A0A223EDS4_9BACI</name>
<dbReference type="EMBL" id="CP017704">
    <property type="protein sequence ID" value="ASS93406.1"/>
    <property type="molecule type" value="Genomic_DNA"/>
</dbReference>
<keyword evidence="1" id="KW-0812">Transmembrane</keyword>
<reference evidence="2 3" key="1">
    <citation type="submission" date="2016-10" db="EMBL/GenBank/DDBJ databases">
        <title>The whole genome sequencing and assembly of Bacillus simplex DSM 1321 strain.</title>
        <authorList>
            <person name="Park M.-K."/>
            <person name="Lee Y.-J."/>
            <person name="Yi H."/>
            <person name="Bahn Y.-S."/>
            <person name="Kim J.F."/>
            <person name="Lee D.-W."/>
        </authorList>
    </citation>
    <scope>NUCLEOTIDE SEQUENCE [LARGE SCALE GENOMIC DNA]</scope>
    <source>
        <strain evidence="2 3">DSM 1321</strain>
    </source>
</reference>
<protein>
    <submittedName>
        <fullName evidence="2">Uncharacterized protein</fullName>
    </submittedName>
</protein>
<organism evidence="2 3">
    <name type="scientific">Peribacillus simplex NBRC 15720 = DSM 1321</name>
    <dbReference type="NCBI Taxonomy" id="1349754"/>
    <lineage>
        <taxon>Bacteria</taxon>
        <taxon>Bacillati</taxon>
        <taxon>Bacillota</taxon>
        <taxon>Bacilli</taxon>
        <taxon>Bacillales</taxon>
        <taxon>Bacillaceae</taxon>
        <taxon>Peribacillus</taxon>
    </lineage>
</organism>
<accession>A0A223EDS4</accession>
<keyword evidence="1" id="KW-1133">Transmembrane helix</keyword>
<evidence type="ECO:0000313" key="2">
    <source>
        <dbReference type="EMBL" id="ASS93406.1"/>
    </source>
</evidence>
<keyword evidence="1" id="KW-0472">Membrane</keyword>
<dbReference type="AlphaFoldDB" id="A0A223EDS4"/>
<gene>
    <name evidence="2" type="ORF">BS1321_05120</name>
</gene>
<feature type="transmembrane region" description="Helical" evidence="1">
    <location>
        <begin position="39"/>
        <end position="62"/>
    </location>
</feature>